<dbReference type="AlphaFoldDB" id="A0A077NJN1"/>
<reference evidence="2" key="1">
    <citation type="submission" date="2013-07" db="EMBL/GenBank/DDBJ databases">
        <title>Sub-species coevolution in mutualistic symbiosis.</title>
        <authorList>
            <person name="Murfin K."/>
            <person name="Klassen J."/>
            <person name="Lee M."/>
            <person name="Forst S."/>
            <person name="Stock P."/>
            <person name="Goodrich-Blair H."/>
        </authorList>
    </citation>
    <scope>NUCLEOTIDE SEQUENCE [LARGE SCALE GENOMIC DNA]</scope>
    <source>
        <strain evidence="2">Puntauvense</strain>
    </source>
</reference>
<dbReference type="InterPro" id="IPR047655">
    <property type="entry name" value="Transpos_IS630-like"/>
</dbReference>
<accession>A0A077NJN1</accession>
<sequence>MPIIAPISRNERRQMKKIIQTTRDKNYARRLMALLMLHQGMSVSYVARTLCAARSSVNRWINWLTLYGLEGLKSLPAGRPATWNLTSLFPLLSFLVQHSPQQFGYLRSRWSLALFIIQIKELIKVKFSKSPFYRYLCQAGIVWRRAAPTLKLPDPEYDEKMAKITEALSNSSEPHPVFYEDEVDIHFNPKIGSSWYFKGQQKRIATPGKNQKHYLAGCLNALTGKITYVGGLNKNSELFINLLDEINRQYSSAETITLILDNYGIHKSRKVMDWLARNSKFNLLFLPAYSPWLNKIERLWQSLHETVTRNHCCQFMWQLIKCVQVFMESASLQQQQKMKKGGVSLL</sequence>
<dbReference type="SUPFAM" id="SSF53098">
    <property type="entry name" value="Ribonuclease H-like"/>
    <property type="match status" value="1"/>
</dbReference>
<dbReference type="GO" id="GO:0003676">
    <property type="term" value="F:nucleic acid binding"/>
    <property type="evidence" value="ECO:0007669"/>
    <property type="project" value="InterPro"/>
</dbReference>
<dbReference type="SUPFAM" id="SSF46689">
    <property type="entry name" value="Homeodomain-like"/>
    <property type="match status" value="1"/>
</dbReference>
<gene>
    <name evidence="2" type="ORF">XBP1_430002</name>
</gene>
<dbReference type="NCBIfam" id="NF033545">
    <property type="entry name" value="transpos_IS630"/>
    <property type="match status" value="1"/>
</dbReference>
<dbReference type="Gene3D" id="3.30.420.10">
    <property type="entry name" value="Ribonuclease H-like superfamily/Ribonuclease H"/>
    <property type="match status" value="1"/>
</dbReference>
<dbReference type="Pfam" id="PF13358">
    <property type="entry name" value="DDE_3"/>
    <property type="match status" value="1"/>
</dbReference>
<dbReference type="InterPro" id="IPR012337">
    <property type="entry name" value="RNaseH-like_sf"/>
</dbReference>
<dbReference type="InterPro" id="IPR038717">
    <property type="entry name" value="Tc1-like_DDE_dom"/>
</dbReference>
<proteinExistence type="predicted"/>
<dbReference type="HOGENOM" id="CLU_069627_0_0_6"/>
<organism evidence="2">
    <name type="scientific">Xenorhabdus bovienii str. puntauvense</name>
    <dbReference type="NCBI Taxonomy" id="1398201"/>
    <lineage>
        <taxon>Bacteria</taxon>
        <taxon>Pseudomonadati</taxon>
        <taxon>Pseudomonadota</taxon>
        <taxon>Gammaproteobacteria</taxon>
        <taxon>Enterobacterales</taxon>
        <taxon>Morganellaceae</taxon>
        <taxon>Xenorhabdus</taxon>
    </lineage>
</organism>
<dbReference type="InterPro" id="IPR036397">
    <property type="entry name" value="RNaseH_sf"/>
</dbReference>
<name>A0A077NJN1_XENBV</name>
<dbReference type="InterPro" id="IPR009057">
    <property type="entry name" value="Homeodomain-like_sf"/>
</dbReference>
<feature type="domain" description="Tc1-like transposase DDE" evidence="1">
    <location>
        <begin position="177"/>
        <end position="311"/>
    </location>
</feature>
<evidence type="ECO:0000313" key="2">
    <source>
        <dbReference type="EMBL" id="CDG98678.1"/>
    </source>
</evidence>
<protein>
    <submittedName>
        <fullName evidence="2">Transposase</fullName>
    </submittedName>
</protein>
<evidence type="ECO:0000259" key="1">
    <source>
        <dbReference type="Pfam" id="PF13358"/>
    </source>
</evidence>
<dbReference type="RefSeq" id="WP_038213257.1">
    <property type="nucleotide sequence ID" value="NZ_CAWLWN010000041.1"/>
</dbReference>
<comment type="caution">
    <text evidence="2">The sequence shown here is derived from an EMBL/GenBank/DDBJ whole genome shotgun (WGS) entry which is preliminary data.</text>
</comment>
<dbReference type="Proteomes" id="UP000028511">
    <property type="component" value="Unassembled WGS sequence"/>
</dbReference>
<dbReference type="EMBL" id="CBSW010000247">
    <property type="protein sequence ID" value="CDG98678.1"/>
    <property type="molecule type" value="Genomic_DNA"/>
</dbReference>
<dbReference type="Pfam" id="PF13551">
    <property type="entry name" value="HTH_29"/>
    <property type="match status" value="1"/>
</dbReference>